<feature type="signal peptide" evidence="1">
    <location>
        <begin position="1"/>
        <end position="18"/>
    </location>
</feature>
<sequence>MKKLLLSLAVLSGAAATAQVGINTDAPEATLDIRAKEEEDQKGDLRIEGVEKKEKTDWVLIWEEEDKKVKRISLSDLKWEIIVDEGKINYIREKYPKKATKIIDEIKKCAPRNVVFDKHFGDGKHDFVYCAKLIKDEASNYSKTWLNFDLGAEYANIKSDFFNLTKSLDREGAHADERTHGSLFQWQRAADGHEFKDSPTTTEIVIEWGEYRNIAGKFVTGSDTWVDASSGGPYDLWINQTVNNPCPAGWKVIEEKDLPSVWVKNESFGEYKKISVEKLKGINLGFPPYRKSDGGYDESGAYWTGEAGDRIRQDDGDWQGEYDLAPKPRPAISWIGDNLPQNAITEGKAIRCVKD</sequence>
<evidence type="ECO:0000313" key="2">
    <source>
        <dbReference type="EMBL" id="SZD74370.1"/>
    </source>
</evidence>
<gene>
    <name evidence="2" type="ORF">SAMEA104719789_01796</name>
</gene>
<dbReference type="Proteomes" id="UP000262142">
    <property type="component" value="Unassembled WGS sequence"/>
</dbReference>
<keyword evidence="1" id="KW-0732">Signal</keyword>
<evidence type="ECO:0000313" key="3">
    <source>
        <dbReference type="Proteomes" id="UP000262142"/>
    </source>
</evidence>
<protein>
    <recommendedName>
        <fullName evidence="4">Fibrobacter succinogenes major paralogous domain-containing protein</fullName>
    </recommendedName>
</protein>
<dbReference type="OrthoDB" id="9798299at2"/>
<accession>A0A383U4A9</accession>
<reference evidence="2 3" key="1">
    <citation type="submission" date="2018-09" db="EMBL/GenBank/DDBJ databases">
        <authorList>
            <consortium name="Pathogen Informatics"/>
        </authorList>
    </citation>
    <scope>NUCLEOTIDE SEQUENCE [LARGE SCALE GENOMIC DNA]</scope>
    <source>
        <strain evidence="2 3">OH-22767</strain>
    </source>
</reference>
<evidence type="ECO:0000256" key="1">
    <source>
        <dbReference type="SAM" id="SignalP"/>
    </source>
</evidence>
<feature type="chain" id="PRO_5016665828" description="Fibrobacter succinogenes major paralogous domain-containing protein" evidence="1">
    <location>
        <begin position="19"/>
        <end position="355"/>
    </location>
</feature>
<keyword evidence="3" id="KW-1185">Reference proteome</keyword>
<organism evidence="2 3">
    <name type="scientific">Candidatus Ornithobacterium hominis</name>
    <dbReference type="NCBI Taxonomy" id="2497989"/>
    <lineage>
        <taxon>Bacteria</taxon>
        <taxon>Pseudomonadati</taxon>
        <taxon>Bacteroidota</taxon>
        <taxon>Flavobacteriia</taxon>
        <taxon>Flavobacteriales</taxon>
        <taxon>Weeksellaceae</taxon>
        <taxon>Ornithobacterium</taxon>
    </lineage>
</organism>
<name>A0A383U4A9_9FLAO</name>
<dbReference type="AlphaFoldDB" id="A0A383U4A9"/>
<proteinExistence type="predicted"/>
<dbReference type="RefSeq" id="WP_119059920.1">
    <property type="nucleotide sequence ID" value="NZ_OX579588.1"/>
</dbReference>
<dbReference type="EMBL" id="UNSC01000015">
    <property type="protein sequence ID" value="SZD74370.1"/>
    <property type="molecule type" value="Genomic_DNA"/>
</dbReference>
<evidence type="ECO:0008006" key="4">
    <source>
        <dbReference type="Google" id="ProtNLM"/>
    </source>
</evidence>